<feature type="region of interest" description="Disordered" evidence="1">
    <location>
        <begin position="338"/>
        <end position="393"/>
    </location>
</feature>
<evidence type="ECO:0000313" key="4">
    <source>
        <dbReference type="Proteomes" id="UP000682202"/>
    </source>
</evidence>
<gene>
    <name evidence="3" type="ORF">F6B93_04955</name>
</gene>
<dbReference type="EMBL" id="CP046600">
    <property type="protein sequence ID" value="QUR66523.1"/>
    <property type="molecule type" value="Genomic_DNA"/>
</dbReference>
<feature type="compositionally biased region" description="Low complexity" evidence="1">
    <location>
        <begin position="367"/>
        <end position="393"/>
    </location>
</feature>
<name>A0A975PWB9_9MYCO</name>
<protein>
    <recommendedName>
        <fullName evidence="2">Outer membrane channel protein CpnT-like N-terminal domain-containing protein</fullName>
    </recommendedName>
</protein>
<dbReference type="InterPro" id="IPR036689">
    <property type="entry name" value="ESAT-6-like_sf"/>
</dbReference>
<organism evidence="3 4">
    <name type="scientific">Mycobacterium spongiae</name>
    <dbReference type="NCBI Taxonomy" id="886343"/>
    <lineage>
        <taxon>Bacteria</taxon>
        <taxon>Bacillati</taxon>
        <taxon>Actinomycetota</taxon>
        <taxon>Actinomycetes</taxon>
        <taxon>Mycobacteriales</taxon>
        <taxon>Mycobacteriaceae</taxon>
        <taxon>Mycobacterium</taxon>
    </lineage>
</organism>
<dbReference type="RefSeq" id="WP_211698093.1">
    <property type="nucleotide sequence ID" value="NZ_CP046600.1"/>
</dbReference>
<dbReference type="SUPFAM" id="SSF140453">
    <property type="entry name" value="EsxAB dimer-like"/>
    <property type="match status" value="1"/>
</dbReference>
<accession>A0A975PWB9</accession>
<keyword evidence="4" id="KW-1185">Reference proteome</keyword>
<evidence type="ECO:0000256" key="1">
    <source>
        <dbReference type="SAM" id="MobiDB-lite"/>
    </source>
</evidence>
<dbReference type="Pfam" id="PF25547">
    <property type="entry name" value="WXG100_2"/>
    <property type="match status" value="1"/>
</dbReference>
<feature type="region of interest" description="Disordered" evidence="1">
    <location>
        <begin position="174"/>
        <end position="323"/>
    </location>
</feature>
<dbReference type="Proteomes" id="UP000682202">
    <property type="component" value="Chromosome"/>
</dbReference>
<feature type="compositionally biased region" description="Pro residues" evidence="1">
    <location>
        <begin position="207"/>
        <end position="231"/>
    </location>
</feature>
<evidence type="ECO:0000313" key="3">
    <source>
        <dbReference type="EMBL" id="QUR66523.1"/>
    </source>
</evidence>
<dbReference type="InterPro" id="IPR057746">
    <property type="entry name" value="CpnT-like_N"/>
</dbReference>
<dbReference type="AlphaFoldDB" id="A0A975PWB9"/>
<feature type="compositionally biased region" description="Low complexity" evidence="1">
    <location>
        <begin position="311"/>
        <end position="321"/>
    </location>
</feature>
<reference evidence="3" key="1">
    <citation type="submission" date="2019-12" db="EMBL/GenBank/DDBJ databases">
        <title>Mycobacterium spongiae sp. nov.</title>
        <authorList>
            <person name="Stinear T."/>
        </authorList>
    </citation>
    <scope>NUCLEOTIDE SEQUENCE</scope>
    <source>
        <strain evidence="3">FSD4b-SM</strain>
    </source>
</reference>
<proteinExistence type="predicted"/>
<sequence>MGIMRPLGPYAEEMLEPGGWPEVDEDELFERAQQFTEVRAQLVDVHSTCRQQMSQIFEGGVWAGGAAGAAHAKLLDYSLRLQELVTELEQLSEWHDQIAASITQTKLEIYDAVLEAQIEIQVLETDPAELPAIEGLVAAVNAMNVILVTALGEEIQEGLSLFPEVMFGEITPDQPESLVASPTPSDTPVAPSPASSEALPGRMQPVPGEPAPAPSGPPAAAPRPTELPPLAAPQLTPAMHAPLTAHPAGSTRPVPRDPAAEPPAPVGPVAAPPRPSAAGPGNGEPPSELGTGSPSHGLPPGRSPLPPQAPAAPAAAPAAAARLSTPPMASTMSMAPVASGGAAAGQGVGSSAPIVRAGSGGPPATPPAGSASKAPGLMRPDAGPSLAAPTPSASAGVLTSIPVSVARAARDAVAVATTARRTDDPDPLRLARRIAAALNAPDSGGVGDFGFWWVTAVTTDDAIVVANSYGLAYIPAGVQLPKPVRMASADEAIPASDRARWATHPVIAVQGWADHRNTWLRAVIATEEQLANSDPGAPKMVLESDDIPATGTMGGRSRLEVVAPEAAGQLAATPDDRLIDLLPPPPVAVDPPADQRHTLWFEVLKPLTSDAAGRDSAHLGAFHRYAAHAQEVILGQAHTAVDFAAQRAAVAEWLYWQHITGLLDATSAGAKVPV</sequence>
<feature type="compositionally biased region" description="Pro residues" evidence="1">
    <location>
        <begin position="260"/>
        <end position="275"/>
    </location>
</feature>
<feature type="compositionally biased region" description="Pro residues" evidence="1">
    <location>
        <begin position="301"/>
        <end position="310"/>
    </location>
</feature>
<dbReference type="Gene3D" id="1.10.287.1060">
    <property type="entry name" value="ESAT-6-like"/>
    <property type="match status" value="1"/>
</dbReference>
<feature type="domain" description="Outer membrane channel protein CpnT-like N-terminal" evidence="2">
    <location>
        <begin position="19"/>
        <end position="123"/>
    </location>
</feature>
<dbReference type="KEGG" id="mspg:F6B93_04955"/>
<evidence type="ECO:0000259" key="2">
    <source>
        <dbReference type="Pfam" id="PF25547"/>
    </source>
</evidence>